<comment type="caution">
    <text evidence="8">The sequence shown here is derived from an EMBL/GenBank/DDBJ whole genome shotgun (WGS) entry which is preliminary data.</text>
</comment>
<evidence type="ECO:0000313" key="8">
    <source>
        <dbReference type="EMBL" id="TLU72904.1"/>
    </source>
</evidence>
<dbReference type="Pfam" id="PF00360">
    <property type="entry name" value="PHY"/>
    <property type="match status" value="1"/>
</dbReference>
<keyword evidence="9" id="KW-1185">Reference proteome</keyword>
<dbReference type="Gene3D" id="3.30.450.20">
    <property type="entry name" value="PAS domain"/>
    <property type="match status" value="1"/>
</dbReference>
<dbReference type="InterPro" id="IPR043128">
    <property type="entry name" value="Rev_trsase/Diguanyl_cyclase"/>
</dbReference>
<dbReference type="InterPro" id="IPR001633">
    <property type="entry name" value="EAL_dom"/>
</dbReference>
<dbReference type="Pfam" id="PF08446">
    <property type="entry name" value="PAS_2"/>
    <property type="match status" value="1"/>
</dbReference>
<dbReference type="PROSITE" id="PS50883">
    <property type="entry name" value="EAL"/>
    <property type="match status" value="1"/>
</dbReference>
<evidence type="ECO:0000259" key="5">
    <source>
        <dbReference type="PROSITE" id="PS50046"/>
    </source>
</evidence>
<dbReference type="PANTHER" id="PTHR44757">
    <property type="entry name" value="DIGUANYLATE CYCLASE DGCP"/>
    <property type="match status" value="1"/>
</dbReference>
<dbReference type="InterPro" id="IPR000160">
    <property type="entry name" value="GGDEF_dom"/>
</dbReference>
<dbReference type="SMART" id="SM00065">
    <property type="entry name" value="GAF"/>
    <property type="match status" value="1"/>
</dbReference>
<dbReference type="NCBIfam" id="TIGR00254">
    <property type="entry name" value="GGDEF"/>
    <property type="match status" value="1"/>
</dbReference>
<dbReference type="Pfam" id="PF00563">
    <property type="entry name" value="EAL"/>
    <property type="match status" value="1"/>
</dbReference>
<evidence type="ECO:0000256" key="1">
    <source>
        <dbReference type="ARBA" id="ARBA00022543"/>
    </source>
</evidence>
<evidence type="ECO:0000256" key="2">
    <source>
        <dbReference type="ARBA" id="ARBA00022606"/>
    </source>
</evidence>
<dbReference type="Gene3D" id="3.20.20.450">
    <property type="entry name" value="EAL domain"/>
    <property type="match status" value="1"/>
</dbReference>
<dbReference type="EMBL" id="VCDI01000002">
    <property type="protein sequence ID" value="TLU72904.1"/>
    <property type="molecule type" value="Genomic_DNA"/>
</dbReference>
<dbReference type="InterPro" id="IPR003018">
    <property type="entry name" value="GAF"/>
</dbReference>
<dbReference type="PROSITE" id="PS50887">
    <property type="entry name" value="GGDEF"/>
    <property type="match status" value="1"/>
</dbReference>
<dbReference type="SMART" id="SM00052">
    <property type="entry name" value="EAL"/>
    <property type="match status" value="1"/>
</dbReference>
<dbReference type="InterPro" id="IPR035919">
    <property type="entry name" value="EAL_sf"/>
</dbReference>
<dbReference type="CDD" id="cd01949">
    <property type="entry name" value="GGDEF"/>
    <property type="match status" value="1"/>
</dbReference>
<dbReference type="InterPro" id="IPR013654">
    <property type="entry name" value="PAS_2"/>
</dbReference>
<dbReference type="InterPro" id="IPR043150">
    <property type="entry name" value="Phytochrome_PHY_sf"/>
</dbReference>
<evidence type="ECO:0000259" key="6">
    <source>
        <dbReference type="PROSITE" id="PS50883"/>
    </source>
</evidence>
<dbReference type="CDD" id="cd01948">
    <property type="entry name" value="EAL"/>
    <property type="match status" value="1"/>
</dbReference>
<dbReference type="AlphaFoldDB" id="A0A5R9J5K8"/>
<evidence type="ECO:0000256" key="3">
    <source>
        <dbReference type="ARBA" id="ARBA00022991"/>
    </source>
</evidence>
<dbReference type="Pfam" id="PF00990">
    <property type="entry name" value="GGDEF"/>
    <property type="match status" value="1"/>
</dbReference>
<dbReference type="Gene3D" id="3.30.70.270">
    <property type="match status" value="1"/>
</dbReference>
<dbReference type="GO" id="GO:0009881">
    <property type="term" value="F:photoreceptor activity"/>
    <property type="evidence" value="ECO:0007669"/>
    <property type="project" value="UniProtKB-KW"/>
</dbReference>
<dbReference type="InterPro" id="IPR052155">
    <property type="entry name" value="Biofilm_reg_signaling"/>
</dbReference>
<evidence type="ECO:0000256" key="4">
    <source>
        <dbReference type="ARBA" id="ARBA00023170"/>
    </source>
</evidence>
<dbReference type="SUPFAM" id="SSF55785">
    <property type="entry name" value="PYP-like sensor domain (PAS domain)"/>
    <property type="match status" value="1"/>
</dbReference>
<dbReference type="PROSITE" id="PS50046">
    <property type="entry name" value="PHYTOCHROME_2"/>
    <property type="match status" value="1"/>
</dbReference>
<dbReference type="InterPro" id="IPR029787">
    <property type="entry name" value="Nucleotide_cyclase"/>
</dbReference>
<keyword evidence="3" id="KW-0157">Chromophore</keyword>
<keyword evidence="1" id="KW-0600">Photoreceptor protein</keyword>
<proteinExistence type="predicted"/>
<protein>
    <submittedName>
        <fullName evidence="8">EAL domain-containing protein</fullName>
    </submittedName>
</protein>
<dbReference type="OrthoDB" id="5287260at2"/>
<feature type="domain" description="GGDEF" evidence="7">
    <location>
        <begin position="543"/>
        <end position="673"/>
    </location>
</feature>
<sequence>MGPDTPDCATAPIYAPGHVQPHGVLVATFPQQTRISHVSDNIETSLGIAADRLLGADLGQLFGTAATASFELLLGSETYAPSNVLSLMLPIPIRPRRKIVAHRHQGRLMVELEDAPLIEDHAGPLSLAPSIIASLRRSETVEQLCDSAVRQIRQLVGFHRVLVYRFDDDGQGTIIAEDRIPGLPGSLQLRYPASEITEPARRLYLLQRVRGIPDAGYRPSALLAADGAGPVNGLDMTFCALRGIPQVHLDHLRQQGVKASLTISLLRENVLWGLMICQHLTPLAVDAEMRGLCDVIGQLISVLLLRVTETEELAERLRRHYAIASLRAGIEASAGVAEGLRRNAADVLELMRATGALVRCGGNSSLIGDTPDLAAASRMIATLRRDHGEEIVGLDQAGLAGGLAEDCAPTASGILLMPITNSPEDGIAWFRPEQVRLVQWGSDPRPDDGSGGSSKVAPVALTLAGPSTSLVVWSEQLRGRSEPWTATDLQVARDLRRTITGALLRQAEAQLAQLSAYDPLTSLANRRTVEAHLERWRLEQLHPRAALLSFDLDRFKAINDTLGHASGDDMLIQMAARLRHFAPGGSIAGRLGADEFVIFWPGAGADEAERLAQVLVQELARPVTLQGRPRHASASIGIACGIPDGPDALLREADAAMYAAKRQGGGRAVRFQPHLHAAVLTDMQTEQDLFRAVAANELEIHYQPLVTVPDRTLCGFEALVRWRHPDRGWVSPVEFIPRAEQAGLISRIGEWVLSGAIRQIGLWRRLRPALRMSINISALQLGEGSFSTLLAAILAAEQVPGEAICLEVTESALMHEACVRELHLLRELGATVAVDDFGTGYSSLAYLQSLPVDFVKIDRSFVSSLGSGLRSDRFFCAIVALARTLDLRVIAEGCETEAQWSVIASSGCEAMQGWLVAHAMDAATASARLQRPFGWSTPSVARSA</sequence>
<dbReference type="InterPro" id="IPR029016">
    <property type="entry name" value="GAF-like_dom_sf"/>
</dbReference>
<dbReference type="RefSeq" id="WP_138324978.1">
    <property type="nucleotide sequence ID" value="NZ_VCDI01000002.1"/>
</dbReference>
<organism evidence="8 9">
    <name type="scientific">Lichenicoccus roseus</name>
    <dbReference type="NCBI Taxonomy" id="2683649"/>
    <lineage>
        <taxon>Bacteria</taxon>
        <taxon>Pseudomonadati</taxon>
        <taxon>Pseudomonadota</taxon>
        <taxon>Alphaproteobacteria</taxon>
        <taxon>Acetobacterales</taxon>
        <taxon>Acetobacteraceae</taxon>
        <taxon>Lichenicoccus</taxon>
    </lineage>
</organism>
<keyword evidence="2" id="KW-0716">Sensory transduction</keyword>
<gene>
    <name evidence="8" type="ORF">FE263_05440</name>
</gene>
<keyword evidence="4" id="KW-0675">Receptor</keyword>
<dbReference type="Gene3D" id="3.30.450.270">
    <property type="match status" value="1"/>
</dbReference>
<dbReference type="InterPro" id="IPR035965">
    <property type="entry name" value="PAS-like_dom_sf"/>
</dbReference>
<dbReference type="SUPFAM" id="SSF55073">
    <property type="entry name" value="Nucleotide cyclase"/>
    <property type="match status" value="1"/>
</dbReference>
<dbReference type="Gene3D" id="3.30.450.40">
    <property type="match status" value="1"/>
</dbReference>
<evidence type="ECO:0000313" key="9">
    <source>
        <dbReference type="Proteomes" id="UP000305654"/>
    </source>
</evidence>
<feature type="domain" description="Phytochrome chromophore attachment site" evidence="5">
    <location>
        <begin position="140"/>
        <end position="298"/>
    </location>
</feature>
<dbReference type="InterPro" id="IPR013515">
    <property type="entry name" value="Phytochrome_cen-reg"/>
</dbReference>
<dbReference type="SUPFAM" id="SSF141868">
    <property type="entry name" value="EAL domain-like"/>
    <property type="match status" value="1"/>
</dbReference>
<dbReference type="Pfam" id="PF01590">
    <property type="entry name" value="GAF"/>
    <property type="match status" value="1"/>
</dbReference>
<dbReference type="SMART" id="SM00267">
    <property type="entry name" value="GGDEF"/>
    <property type="match status" value="1"/>
</dbReference>
<dbReference type="SUPFAM" id="SSF55781">
    <property type="entry name" value="GAF domain-like"/>
    <property type="match status" value="2"/>
</dbReference>
<dbReference type="InterPro" id="IPR016132">
    <property type="entry name" value="Phyto_chromo_attachment"/>
</dbReference>
<name>A0A5R9J5K8_9PROT</name>
<dbReference type="GO" id="GO:0009584">
    <property type="term" value="P:detection of visible light"/>
    <property type="evidence" value="ECO:0007669"/>
    <property type="project" value="InterPro"/>
</dbReference>
<evidence type="ECO:0000259" key="7">
    <source>
        <dbReference type="PROSITE" id="PS50887"/>
    </source>
</evidence>
<dbReference type="GO" id="GO:0006355">
    <property type="term" value="P:regulation of DNA-templated transcription"/>
    <property type="evidence" value="ECO:0007669"/>
    <property type="project" value="InterPro"/>
</dbReference>
<dbReference type="Proteomes" id="UP000305654">
    <property type="component" value="Unassembled WGS sequence"/>
</dbReference>
<reference evidence="8 9" key="1">
    <citation type="submission" date="2019-05" db="EMBL/GenBank/DDBJ databases">
        <authorList>
            <person name="Pankratov T."/>
            <person name="Grouzdev D."/>
        </authorList>
    </citation>
    <scope>NUCLEOTIDE SEQUENCE [LARGE SCALE GENOMIC DNA]</scope>
    <source>
        <strain evidence="8 9">KEBCLARHB70R</strain>
    </source>
</reference>
<accession>A0A5R9J5K8</accession>
<dbReference type="PANTHER" id="PTHR44757:SF2">
    <property type="entry name" value="BIOFILM ARCHITECTURE MAINTENANCE PROTEIN MBAA"/>
    <property type="match status" value="1"/>
</dbReference>
<feature type="domain" description="EAL" evidence="6">
    <location>
        <begin position="682"/>
        <end position="933"/>
    </location>
</feature>